<keyword evidence="7" id="KW-0630">Potassium</keyword>
<feature type="transmembrane region" description="Helical" evidence="14">
    <location>
        <begin position="71"/>
        <end position="92"/>
    </location>
</feature>
<dbReference type="GO" id="GO:0035556">
    <property type="term" value="P:intracellular signal transduction"/>
    <property type="evidence" value="ECO:0007669"/>
    <property type="project" value="EnsemblMetazoa"/>
</dbReference>
<evidence type="ECO:0000256" key="2">
    <source>
        <dbReference type="ARBA" id="ARBA00022448"/>
    </source>
</evidence>
<sequence length="774" mass="87217">MSLMGRPLVYKNYSTDQRFRRVQSKVHNFLERPRGWKAAGYHFAVLIMVLMCLALSVFSTMPDFEVHATLILYYIEIVFVLWLALEYIFRVWSSGCRSRYRGISGRIRFATSAYCIIDIIVITASIIVLCIGATGQVFAASAIRGLRFFQILRMLRIDRRAGTWKLLGSVVWAHRQELLTTLYIGFLGLIFSSFLVYLCEKSTNEKYSTFADALWWGVITLSTVGYGDKTPETWPGKMIASFCALLGISFFALPAGILGSGFALKVQQHQRQKHLIRRRVPAARLIQCMWRHYAATPESCSIATWRVYLATIQSPNYAVIGHGDDEIGRHRNTTNYNWPEKKSLLCMKWLKKTGNSTRPTSSVTDFMRRISDSAVIMNYPAQTIQQQQSSRGGGSGCQPSFISRIRQSTKRRTGSNVMSHSETTLDRASGGDTVELGKVNTFSSGGSIVRTLTVPRQNDDISEVESLGTLGFSLSGWKAKGRSSTSTTYHKKSHDESSAANRTITTTAILGATDIDDDSPSLQPKSMEEFTPSLKNVIRAIRRIQLLVARRKFKEALKPYDVKDVIEQYSAGHVDLQARVKHVQQRLDQIVGKPKDEVKVSLTHRVIVMEMQMQKIDKKLDLLLEMFLENKNQKKSLNDYAFSFRSPSSAPQRIISNGEPGTSSTIKLDNTFPQCITTLSNDAEKLPTSDKSDEDDAQFQSHCSIYLQTDLSGNSENSLNTASARTQFWTPLETPNNINEMPNIIPHQTDNNELQPLLDNQKDEKSTDKPIDFF</sequence>
<proteinExistence type="predicted"/>
<dbReference type="SUPFAM" id="SSF81324">
    <property type="entry name" value="Voltage-gated potassium channels"/>
    <property type="match status" value="1"/>
</dbReference>
<comment type="subcellular location">
    <subcellularLocation>
        <location evidence="1">Cell membrane</location>
        <topology evidence="1">Multi-pass membrane protein</topology>
    </subcellularLocation>
</comment>
<feature type="region of interest" description="Disordered" evidence="13">
    <location>
        <begin position="483"/>
        <end position="502"/>
    </location>
</feature>
<evidence type="ECO:0000256" key="14">
    <source>
        <dbReference type="SAM" id="Phobius"/>
    </source>
</evidence>
<reference evidence="18" key="1">
    <citation type="submission" date="2013-10" db="EMBL/GenBank/DDBJ databases">
        <title>Genome sequencing of Onchocerca volvulus.</title>
        <authorList>
            <person name="Cotton J."/>
            <person name="Tsai J."/>
            <person name="Stanley E."/>
            <person name="Tracey A."/>
            <person name="Holroyd N."/>
            <person name="Lustigman S."/>
            <person name="Berriman M."/>
        </authorList>
    </citation>
    <scope>NUCLEOTIDE SEQUENCE</scope>
</reference>
<evidence type="ECO:0000256" key="3">
    <source>
        <dbReference type="ARBA" id="ARBA00022475"/>
    </source>
</evidence>
<comment type="catalytic activity">
    <reaction evidence="12">
        <text>K(+)(in) = K(+)(out)</text>
        <dbReference type="Rhea" id="RHEA:29463"/>
        <dbReference type="ChEBI" id="CHEBI:29103"/>
    </reaction>
</comment>
<dbReference type="InterPro" id="IPR013821">
    <property type="entry name" value="K_chnl_volt-dep_KCNQ_C"/>
</dbReference>
<keyword evidence="4" id="KW-0633">Potassium transport</keyword>
<feature type="region of interest" description="Disordered" evidence="13">
    <location>
        <begin position="406"/>
        <end position="432"/>
    </location>
</feature>
<accession>A0A8R1XSU5</accession>
<evidence type="ECO:0000256" key="5">
    <source>
        <dbReference type="ARBA" id="ARBA00022692"/>
    </source>
</evidence>
<evidence type="ECO:0000256" key="1">
    <source>
        <dbReference type="ARBA" id="ARBA00004651"/>
    </source>
</evidence>
<evidence type="ECO:0000256" key="12">
    <source>
        <dbReference type="ARBA" id="ARBA00034430"/>
    </source>
</evidence>
<evidence type="ECO:0000256" key="9">
    <source>
        <dbReference type="ARBA" id="ARBA00023065"/>
    </source>
</evidence>
<dbReference type="PANTHER" id="PTHR47735">
    <property type="entry name" value="POTASSIUM VOLTAGE-GATED CHANNEL SUBFAMILY KQT MEMBER 4"/>
    <property type="match status" value="1"/>
</dbReference>
<evidence type="ECO:0000256" key="13">
    <source>
        <dbReference type="SAM" id="MobiDB-lite"/>
    </source>
</evidence>
<evidence type="ECO:0000256" key="10">
    <source>
        <dbReference type="ARBA" id="ARBA00023136"/>
    </source>
</evidence>
<keyword evidence="18" id="KW-1185">Reference proteome</keyword>
<dbReference type="Pfam" id="PF03520">
    <property type="entry name" value="KCNQ_channel"/>
    <property type="match status" value="1"/>
</dbReference>
<evidence type="ECO:0000313" key="18">
    <source>
        <dbReference type="Proteomes" id="UP000024404"/>
    </source>
</evidence>
<keyword evidence="3" id="KW-1003">Cell membrane</keyword>
<dbReference type="GO" id="GO:0005249">
    <property type="term" value="F:voltage-gated potassium channel activity"/>
    <property type="evidence" value="ECO:0007669"/>
    <property type="project" value="InterPro"/>
</dbReference>
<keyword evidence="9" id="KW-0406">Ion transport</keyword>
<evidence type="ECO:0000256" key="4">
    <source>
        <dbReference type="ARBA" id="ARBA00022538"/>
    </source>
</evidence>
<feature type="domain" description="Ion transport" evidence="15">
    <location>
        <begin position="43"/>
        <end position="267"/>
    </location>
</feature>
<evidence type="ECO:0000256" key="11">
    <source>
        <dbReference type="ARBA" id="ARBA00023303"/>
    </source>
</evidence>
<evidence type="ECO:0000313" key="17">
    <source>
        <dbReference type="EnsemblMetazoa" id="OVOC1986.1"/>
    </source>
</evidence>
<evidence type="ECO:0000256" key="6">
    <source>
        <dbReference type="ARBA" id="ARBA00022882"/>
    </source>
</evidence>
<feature type="domain" description="Potassium channel voltage dependent KCNQ C-terminal" evidence="16">
    <location>
        <begin position="484"/>
        <end position="629"/>
    </location>
</feature>
<protein>
    <submittedName>
        <fullName evidence="17">Uncharacterized protein</fullName>
    </submittedName>
</protein>
<dbReference type="PRINTS" id="PR01459">
    <property type="entry name" value="KCNQCHANNEL"/>
</dbReference>
<feature type="transmembrane region" description="Helical" evidence="14">
    <location>
        <begin position="239"/>
        <end position="264"/>
    </location>
</feature>
<dbReference type="EMBL" id="CMVM020000061">
    <property type="status" value="NOT_ANNOTATED_CDS"/>
    <property type="molecule type" value="Genomic_DNA"/>
</dbReference>
<feature type="transmembrane region" description="Helical" evidence="14">
    <location>
        <begin position="39"/>
        <end position="59"/>
    </location>
</feature>
<feature type="transmembrane region" description="Helical" evidence="14">
    <location>
        <begin position="113"/>
        <end position="139"/>
    </location>
</feature>
<name>A0A8R1XSU5_ONCVO</name>
<feature type="compositionally biased region" description="Basic and acidic residues" evidence="13">
    <location>
        <begin position="760"/>
        <end position="774"/>
    </location>
</feature>
<evidence type="ECO:0000256" key="8">
    <source>
        <dbReference type="ARBA" id="ARBA00022989"/>
    </source>
</evidence>
<dbReference type="Pfam" id="PF00520">
    <property type="entry name" value="Ion_trans"/>
    <property type="match status" value="1"/>
</dbReference>
<feature type="transmembrane region" description="Helical" evidence="14">
    <location>
        <begin position="178"/>
        <end position="198"/>
    </location>
</feature>
<keyword evidence="10 14" id="KW-0472">Membrane</keyword>
<dbReference type="InterPro" id="IPR027359">
    <property type="entry name" value="Volt_channel_dom_sf"/>
</dbReference>
<dbReference type="PANTHER" id="PTHR47735:SF9">
    <property type="entry name" value="POTASSIUM VOLTAGE-GATED CHANNEL SUBFAMILY KQT MEMBER 4-LIKE ISOFORM X1"/>
    <property type="match status" value="1"/>
</dbReference>
<keyword evidence="8 14" id="KW-1133">Transmembrane helix</keyword>
<keyword evidence="11" id="KW-0407">Ion channel</keyword>
<dbReference type="GO" id="GO:0045202">
    <property type="term" value="C:synapse"/>
    <property type="evidence" value="ECO:0007669"/>
    <property type="project" value="GOC"/>
</dbReference>
<dbReference type="Gene3D" id="1.20.120.350">
    <property type="entry name" value="Voltage-gated potassium channels. Chain C"/>
    <property type="match status" value="1"/>
</dbReference>
<keyword evidence="2" id="KW-0813">Transport</keyword>
<dbReference type="Proteomes" id="UP000024404">
    <property type="component" value="Unassembled WGS sequence"/>
</dbReference>
<dbReference type="SMR" id="A0A8R1XSU5"/>
<dbReference type="AlphaFoldDB" id="A0A8R1XSU5"/>
<reference evidence="17" key="2">
    <citation type="submission" date="2022-06" db="UniProtKB">
        <authorList>
            <consortium name="EnsemblMetazoa"/>
        </authorList>
    </citation>
    <scope>IDENTIFICATION</scope>
</reference>
<dbReference type="GO" id="GO:0008076">
    <property type="term" value="C:voltage-gated potassium channel complex"/>
    <property type="evidence" value="ECO:0007669"/>
    <property type="project" value="TreeGrafter"/>
</dbReference>
<dbReference type="Gene3D" id="6.10.140.1910">
    <property type="match status" value="2"/>
</dbReference>
<keyword evidence="6" id="KW-0851">Voltage-gated channel</keyword>
<evidence type="ECO:0000259" key="15">
    <source>
        <dbReference type="Pfam" id="PF00520"/>
    </source>
</evidence>
<dbReference type="InterPro" id="IPR003937">
    <property type="entry name" value="K_chnl_volt-dep_KCNQ"/>
</dbReference>
<dbReference type="Gene3D" id="1.10.287.70">
    <property type="match status" value="1"/>
</dbReference>
<keyword evidence="5 14" id="KW-0812">Transmembrane</keyword>
<evidence type="ECO:0000256" key="7">
    <source>
        <dbReference type="ARBA" id="ARBA00022958"/>
    </source>
</evidence>
<dbReference type="EnsemblMetazoa" id="OVOC1986.1">
    <property type="protein sequence ID" value="OVOC1986.1"/>
    <property type="gene ID" value="WBGene00238795"/>
</dbReference>
<organism evidence="17 18">
    <name type="scientific">Onchocerca volvulus</name>
    <dbReference type="NCBI Taxonomy" id="6282"/>
    <lineage>
        <taxon>Eukaryota</taxon>
        <taxon>Metazoa</taxon>
        <taxon>Ecdysozoa</taxon>
        <taxon>Nematoda</taxon>
        <taxon>Chromadorea</taxon>
        <taxon>Rhabditida</taxon>
        <taxon>Spirurina</taxon>
        <taxon>Spiruromorpha</taxon>
        <taxon>Filarioidea</taxon>
        <taxon>Onchocercidae</taxon>
        <taxon>Onchocerca</taxon>
    </lineage>
</organism>
<evidence type="ECO:0000259" key="16">
    <source>
        <dbReference type="Pfam" id="PF03520"/>
    </source>
</evidence>
<feature type="region of interest" description="Disordered" evidence="13">
    <location>
        <begin position="735"/>
        <end position="774"/>
    </location>
</feature>
<dbReference type="PRINTS" id="PR00169">
    <property type="entry name" value="KCHANNEL"/>
</dbReference>
<dbReference type="FunFam" id="1.10.287.70:FF:000016">
    <property type="entry name" value="Putative potassium voltage-gated channel subfamily KQT member 2"/>
    <property type="match status" value="1"/>
</dbReference>
<feature type="compositionally biased region" description="Low complexity" evidence="13">
    <location>
        <begin position="735"/>
        <end position="746"/>
    </location>
</feature>
<dbReference type="FunFam" id="1.20.120.350:FF:000017">
    <property type="entry name" value="potassium voltage-gated channel subfamily KQT member 1"/>
    <property type="match status" value="1"/>
</dbReference>
<dbReference type="GO" id="GO:0007213">
    <property type="term" value="P:G protein-coupled acetylcholine receptor signaling pathway"/>
    <property type="evidence" value="ECO:0007669"/>
    <property type="project" value="EnsemblMetazoa"/>
</dbReference>
<dbReference type="InterPro" id="IPR005821">
    <property type="entry name" value="Ion_trans_dom"/>
</dbReference>